<feature type="domain" description="Serpin" evidence="6">
    <location>
        <begin position="19"/>
        <end position="381"/>
    </location>
</feature>
<dbReference type="SUPFAM" id="SSF56574">
    <property type="entry name" value="Serpins"/>
    <property type="match status" value="1"/>
</dbReference>
<evidence type="ECO:0000256" key="5">
    <source>
        <dbReference type="ARBA" id="ARBA00022900"/>
    </source>
</evidence>
<dbReference type="Gene3D" id="2.30.39.10">
    <property type="entry name" value="Alpha-1-antitrypsin, domain 1"/>
    <property type="match status" value="1"/>
</dbReference>
<comment type="subcellular location">
    <subcellularLocation>
        <location evidence="1">Cytoplasm</location>
    </subcellularLocation>
</comment>
<evidence type="ECO:0000313" key="8">
    <source>
        <dbReference type="Proteomes" id="UP000288216"/>
    </source>
</evidence>
<comment type="caution">
    <text evidence="7">The sequence shown here is derived from an EMBL/GenBank/DDBJ whole genome shotgun (WGS) entry which is preliminary data.</text>
</comment>
<protein>
    <recommendedName>
        <fullName evidence="6">Serpin domain-containing protein</fullName>
    </recommendedName>
</protein>
<dbReference type="AlphaFoldDB" id="A0A401Q568"/>
<reference evidence="7 8" key="1">
    <citation type="journal article" date="2018" name="Nat. Ecol. Evol.">
        <title>Shark genomes provide insights into elasmobranch evolution and the origin of vertebrates.</title>
        <authorList>
            <person name="Hara Y"/>
            <person name="Yamaguchi K"/>
            <person name="Onimaru K"/>
            <person name="Kadota M"/>
            <person name="Koyanagi M"/>
            <person name="Keeley SD"/>
            <person name="Tatsumi K"/>
            <person name="Tanaka K"/>
            <person name="Motone F"/>
            <person name="Kageyama Y"/>
            <person name="Nozu R"/>
            <person name="Adachi N"/>
            <person name="Nishimura O"/>
            <person name="Nakagawa R"/>
            <person name="Tanegashima C"/>
            <person name="Kiyatake I"/>
            <person name="Matsumoto R"/>
            <person name="Murakumo K"/>
            <person name="Nishida K"/>
            <person name="Terakita A"/>
            <person name="Kuratani S"/>
            <person name="Sato K"/>
            <person name="Hyodo S Kuraku.S."/>
        </authorList>
    </citation>
    <scope>NUCLEOTIDE SEQUENCE [LARGE SCALE GENOMIC DNA]</scope>
</reference>
<dbReference type="SMART" id="SM00093">
    <property type="entry name" value="SERPIN"/>
    <property type="match status" value="1"/>
</dbReference>
<evidence type="ECO:0000259" key="6">
    <source>
        <dbReference type="SMART" id="SM00093"/>
    </source>
</evidence>
<sequence length="381" mass="42944">MSTSLAMDVQTKASDRFALDLYLNLCENNGTENIFFAPLSISIALGMVHLGAKGNTSRQMAKVLHFDAEGHTHSELQRLQSKLSNLSSACLLKLANGLFMEKSFNFHPGYLESVSKFYRAKVTAVDFAGASEEARIHINLWLEGQTEGKIRNLLAQDTIDQESKLVLVNAIYFKGNWEKKFDEGDTEERLFRVTKDESKPVKMMCQKGMFNTAYIAEIATNILELPYVQNELSMIILLPDEISGLEKLQRKLTYEKLSSWTSTENLDLSEVLVYLPRFTLEGSYDLRSTLSTMGMSEAFDAKSADFSGMAESDVLSLSKVIHKSFVEVHEEGSEAAASTEVTMTFRCLNFTDEFIADHPFLFFIRHNKTRGILFFGRFSTP</sequence>
<dbReference type="EMBL" id="BFAA01010999">
    <property type="protein sequence ID" value="GCB80533.1"/>
    <property type="molecule type" value="Genomic_DNA"/>
</dbReference>
<dbReference type="InterPro" id="IPR042185">
    <property type="entry name" value="Serpin_sf_2"/>
</dbReference>
<evidence type="ECO:0000313" key="7">
    <source>
        <dbReference type="EMBL" id="GCB80533.1"/>
    </source>
</evidence>
<accession>A0A401Q568</accession>
<gene>
    <name evidence="7" type="ORF">scyTo_0017212</name>
</gene>
<dbReference type="GO" id="GO:0005615">
    <property type="term" value="C:extracellular space"/>
    <property type="evidence" value="ECO:0007669"/>
    <property type="project" value="InterPro"/>
</dbReference>
<dbReference type="PROSITE" id="PS00284">
    <property type="entry name" value="SERPIN"/>
    <property type="match status" value="1"/>
</dbReference>
<evidence type="ECO:0000256" key="3">
    <source>
        <dbReference type="ARBA" id="ARBA00022490"/>
    </source>
</evidence>
<dbReference type="OrthoDB" id="671595at2759"/>
<dbReference type="PANTHER" id="PTHR11461:SF180">
    <property type="entry name" value="LEUKOCYTE ELASTASE INHIBITOR"/>
    <property type="match status" value="1"/>
</dbReference>
<dbReference type="OMA" id="SHIPRYK"/>
<dbReference type="InterPro" id="IPR023795">
    <property type="entry name" value="Serpin_CS"/>
</dbReference>
<dbReference type="InterPro" id="IPR036186">
    <property type="entry name" value="Serpin_sf"/>
</dbReference>
<organism evidence="7 8">
    <name type="scientific">Scyliorhinus torazame</name>
    <name type="common">Cloudy catshark</name>
    <name type="synonym">Catulus torazame</name>
    <dbReference type="NCBI Taxonomy" id="75743"/>
    <lineage>
        <taxon>Eukaryota</taxon>
        <taxon>Metazoa</taxon>
        <taxon>Chordata</taxon>
        <taxon>Craniata</taxon>
        <taxon>Vertebrata</taxon>
        <taxon>Chondrichthyes</taxon>
        <taxon>Elasmobranchii</taxon>
        <taxon>Galeomorphii</taxon>
        <taxon>Galeoidea</taxon>
        <taxon>Carcharhiniformes</taxon>
        <taxon>Scyliorhinidae</taxon>
        <taxon>Scyliorhinus</taxon>
    </lineage>
</organism>
<dbReference type="Pfam" id="PF00079">
    <property type="entry name" value="Serpin"/>
    <property type="match status" value="1"/>
</dbReference>
<evidence type="ECO:0000256" key="4">
    <source>
        <dbReference type="ARBA" id="ARBA00022690"/>
    </source>
</evidence>
<dbReference type="InterPro" id="IPR042178">
    <property type="entry name" value="Serpin_sf_1"/>
</dbReference>
<keyword evidence="8" id="KW-1185">Reference proteome</keyword>
<dbReference type="InterPro" id="IPR023796">
    <property type="entry name" value="Serpin_dom"/>
</dbReference>
<keyword evidence="4" id="KW-0646">Protease inhibitor</keyword>
<dbReference type="Gene3D" id="3.30.497.10">
    <property type="entry name" value="Antithrombin, subunit I, domain 2"/>
    <property type="match status" value="1"/>
</dbReference>
<dbReference type="STRING" id="75743.A0A401Q568"/>
<evidence type="ECO:0000256" key="2">
    <source>
        <dbReference type="ARBA" id="ARBA00006426"/>
    </source>
</evidence>
<dbReference type="GO" id="GO:0004867">
    <property type="term" value="F:serine-type endopeptidase inhibitor activity"/>
    <property type="evidence" value="ECO:0007669"/>
    <property type="project" value="UniProtKB-KW"/>
</dbReference>
<proteinExistence type="inferred from homology"/>
<dbReference type="Proteomes" id="UP000288216">
    <property type="component" value="Unassembled WGS sequence"/>
</dbReference>
<dbReference type="PANTHER" id="PTHR11461">
    <property type="entry name" value="SERINE PROTEASE INHIBITOR, SERPIN"/>
    <property type="match status" value="1"/>
</dbReference>
<dbReference type="FunFam" id="2.30.39.10:FF:000001">
    <property type="entry name" value="Serpin family B member 2"/>
    <property type="match status" value="1"/>
</dbReference>
<keyword evidence="5" id="KW-0722">Serine protease inhibitor</keyword>
<dbReference type="CDD" id="cd19956">
    <property type="entry name" value="serpinB"/>
    <property type="match status" value="1"/>
</dbReference>
<dbReference type="FunFam" id="3.30.497.10:FF:000001">
    <property type="entry name" value="Serine protease inhibitor"/>
    <property type="match status" value="1"/>
</dbReference>
<keyword evidence="3" id="KW-0963">Cytoplasm</keyword>
<evidence type="ECO:0000256" key="1">
    <source>
        <dbReference type="ARBA" id="ARBA00004496"/>
    </source>
</evidence>
<name>A0A401Q568_SCYTO</name>
<comment type="similarity">
    <text evidence="2">Belongs to the serpin family. Ov-serpin subfamily.</text>
</comment>
<dbReference type="InterPro" id="IPR000215">
    <property type="entry name" value="Serpin_fam"/>
</dbReference>
<dbReference type="GO" id="GO:0005737">
    <property type="term" value="C:cytoplasm"/>
    <property type="evidence" value="ECO:0007669"/>
    <property type="project" value="UniProtKB-SubCell"/>
</dbReference>